<dbReference type="GeneID" id="54355430"/>
<gene>
    <name evidence="2" type="ORF">M421DRAFT_894</name>
</gene>
<keyword evidence="1" id="KW-0732">Signal</keyword>
<organism evidence="2 3">
    <name type="scientific">Didymella exigua CBS 183.55</name>
    <dbReference type="NCBI Taxonomy" id="1150837"/>
    <lineage>
        <taxon>Eukaryota</taxon>
        <taxon>Fungi</taxon>
        <taxon>Dikarya</taxon>
        <taxon>Ascomycota</taxon>
        <taxon>Pezizomycotina</taxon>
        <taxon>Dothideomycetes</taxon>
        <taxon>Pleosporomycetidae</taxon>
        <taxon>Pleosporales</taxon>
        <taxon>Pleosporineae</taxon>
        <taxon>Didymellaceae</taxon>
        <taxon>Didymella</taxon>
    </lineage>
</organism>
<evidence type="ECO:0000256" key="1">
    <source>
        <dbReference type="SAM" id="SignalP"/>
    </source>
</evidence>
<dbReference type="EMBL" id="ML978957">
    <property type="protein sequence ID" value="KAF1933492.1"/>
    <property type="molecule type" value="Genomic_DNA"/>
</dbReference>
<proteinExistence type="predicted"/>
<dbReference type="RefSeq" id="XP_033453740.1">
    <property type="nucleotide sequence ID" value="XM_033597763.1"/>
</dbReference>
<accession>A0A6A5S050</accession>
<dbReference type="OrthoDB" id="3798738at2759"/>
<sequence>MRFSTAAILPLAALASAAVLPRSQLGSWAVSVSKSAFANGFQSETATAVYTSDSYPAGITSSCSYEYDPTVTEGDKGTTTCTEGFTYSYDGTTVSLSQVVQKPSPNTTVFGSAPLTLTSNASGRTFTGQTTVDVSSASA</sequence>
<evidence type="ECO:0008006" key="4">
    <source>
        <dbReference type="Google" id="ProtNLM"/>
    </source>
</evidence>
<name>A0A6A5S050_9PLEO</name>
<dbReference type="AlphaFoldDB" id="A0A6A5S050"/>
<feature type="signal peptide" evidence="1">
    <location>
        <begin position="1"/>
        <end position="17"/>
    </location>
</feature>
<keyword evidence="3" id="KW-1185">Reference proteome</keyword>
<dbReference type="Proteomes" id="UP000800082">
    <property type="component" value="Unassembled WGS sequence"/>
</dbReference>
<reference evidence="2" key="1">
    <citation type="journal article" date="2020" name="Stud. Mycol.">
        <title>101 Dothideomycetes genomes: a test case for predicting lifestyles and emergence of pathogens.</title>
        <authorList>
            <person name="Haridas S."/>
            <person name="Albert R."/>
            <person name="Binder M."/>
            <person name="Bloem J."/>
            <person name="Labutti K."/>
            <person name="Salamov A."/>
            <person name="Andreopoulos B."/>
            <person name="Baker S."/>
            <person name="Barry K."/>
            <person name="Bills G."/>
            <person name="Bluhm B."/>
            <person name="Cannon C."/>
            <person name="Castanera R."/>
            <person name="Culley D."/>
            <person name="Daum C."/>
            <person name="Ezra D."/>
            <person name="Gonzalez J."/>
            <person name="Henrissat B."/>
            <person name="Kuo A."/>
            <person name="Liang C."/>
            <person name="Lipzen A."/>
            <person name="Lutzoni F."/>
            <person name="Magnuson J."/>
            <person name="Mondo S."/>
            <person name="Nolan M."/>
            <person name="Ohm R."/>
            <person name="Pangilinan J."/>
            <person name="Park H.-J."/>
            <person name="Ramirez L."/>
            <person name="Alfaro M."/>
            <person name="Sun H."/>
            <person name="Tritt A."/>
            <person name="Yoshinaga Y."/>
            <person name="Zwiers L.-H."/>
            <person name="Turgeon B."/>
            <person name="Goodwin S."/>
            <person name="Spatafora J."/>
            <person name="Crous P."/>
            <person name="Grigoriev I."/>
        </authorList>
    </citation>
    <scope>NUCLEOTIDE SEQUENCE</scope>
    <source>
        <strain evidence="2">CBS 183.55</strain>
    </source>
</reference>
<evidence type="ECO:0000313" key="3">
    <source>
        <dbReference type="Proteomes" id="UP000800082"/>
    </source>
</evidence>
<evidence type="ECO:0000313" key="2">
    <source>
        <dbReference type="EMBL" id="KAF1933492.1"/>
    </source>
</evidence>
<protein>
    <recommendedName>
        <fullName evidence="4">AA1-like domain-containing protein</fullName>
    </recommendedName>
</protein>
<feature type="chain" id="PRO_5025340388" description="AA1-like domain-containing protein" evidence="1">
    <location>
        <begin position="18"/>
        <end position="139"/>
    </location>
</feature>